<accession>A0A4Z2HD64</accession>
<evidence type="ECO:0000313" key="2">
    <source>
        <dbReference type="EMBL" id="TNN63450.1"/>
    </source>
</evidence>
<dbReference type="Proteomes" id="UP000314294">
    <property type="component" value="Unassembled WGS sequence"/>
</dbReference>
<feature type="region of interest" description="Disordered" evidence="1">
    <location>
        <begin position="106"/>
        <end position="134"/>
    </location>
</feature>
<gene>
    <name evidence="2" type="ORF">EYF80_026300</name>
</gene>
<proteinExistence type="predicted"/>
<sequence>MVLTAVWAQPPRVLERFAARRVRFERLSLPLGSNFLITAPPEHSLSPLIRIPGTVTVSNPAGKNTLESFSLWSRGYAEASPPGQACVWASPLGWVCVSGCEKSTRQVLPRHMSDPGSPPNTPRAKTLLSSAASD</sequence>
<dbReference type="EMBL" id="SRLO01000272">
    <property type="protein sequence ID" value="TNN63450.1"/>
    <property type="molecule type" value="Genomic_DNA"/>
</dbReference>
<keyword evidence="3" id="KW-1185">Reference proteome</keyword>
<evidence type="ECO:0000313" key="3">
    <source>
        <dbReference type="Proteomes" id="UP000314294"/>
    </source>
</evidence>
<organism evidence="2 3">
    <name type="scientific">Liparis tanakae</name>
    <name type="common">Tanaka's snailfish</name>
    <dbReference type="NCBI Taxonomy" id="230148"/>
    <lineage>
        <taxon>Eukaryota</taxon>
        <taxon>Metazoa</taxon>
        <taxon>Chordata</taxon>
        <taxon>Craniata</taxon>
        <taxon>Vertebrata</taxon>
        <taxon>Euteleostomi</taxon>
        <taxon>Actinopterygii</taxon>
        <taxon>Neopterygii</taxon>
        <taxon>Teleostei</taxon>
        <taxon>Neoteleostei</taxon>
        <taxon>Acanthomorphata</taxon>
        <taxon>Eupercaria</taxon>
        <taxon>Perciformes</taxon>
        <taxon>Cottioidei</taxon>
        <taxon>Cottales</taxon>
        <taxon>Liparidae</taxon>
        <taxon>Liparis</taxon>
    </lineage>
</organism>
<protein>
    <submittedName>
        <fullName evidence="2">Uncharacterized protein</fullName>
    </submittedName>
</protein>
<reference evidence="2 3" key="1">
    <citation type="submission" date="2019-03" db="EMBL/GenBank/DDBJ databases">
        <title>First draft genome of Liparis tanakae, snailfish: a comprehensive survey of snailfish specific genes.</title>
        <authorList>
            <person name="Kim W."/>
            <person name="Song I."/>
            <person name="Jeong J.-H."/>
            <person name="Kim D."/>
            <person name="Kim S."/>
            <person name="Ryu S."/>
            <person name="Song J.Y."/>
            <person name="Lee S.K."/>
        </authorList>
    </citation>
    <scope>NUCLEOTIDE SEQUENCE [LARGE SCALE GENOMIC DNA]</scope>
    <source>
        <tissue evidence="2">Muscle</tissue>
    </source>
</reference>
<evidence type="ECO:0000256" key="1">
    <source>
        <dbReference type="SAM" id="MobiDB-lite"/>
    </source>
</evidence>
<name>A0A4Z2HD64_9TELE</name>
<dbReference type="AlphaFoldDB" id="A0A4Z2HD64"/>
<comment type="caution">
    <text evidence="2">The sequence shown here is derived from an EMBL/GenBank/DDBJ whole genome shotgun (WGS) entry which is preliminary data.</text>
</comment>